<accession>A0ABW1A0J7</accession>
<dbReference type="Proteomes" id="UP001596074">
    <property type="component" value="Unassembled WGS sequence"/>
</dbReference>
<dbReference type="InterPro" id="IPR015057">
    <property type="entry name" value="Rv2632c-like"/>
</dbReference>
<comment type="caution">
    <text evidence="1">The sequence shown here is derived from an EMBL/GenBank/DDBJ whole genome shotgun (WGS) entry which is preliminary data.</text>
</comment>
<evidence type="ECO:0000313" key="1">
    <source>
        <dbReference type="EMBL" id="MFC5749065.1"/>
    </source>
</evidence>
<keyword evidence="2" id="KW-1185">Reference proteome</keyword>
<dbReference type="Gene3D" id="3.30.160.240">
    <property type="entry name" value="Rv1738"/>
    <property type="match status" value="1"/>
</dbReference>
<name>A0ABW1A0J7_9ACTN</name>
<organism evidence="1 2">
    <name type="scientific">Actinomadura rugatobispora</name>
    <dbReference type="NCBI Taxonomy" id="1994"/>
    <lineage>
        <taxon>Bacteria</taxon>
        <taxon>Bacillati</taxon>
        <taxon>Actinomycetota</taxon>
        <taxon>Actinomycetes</taxon>
        <taxon>Streptosporangiales</taxon>
        <taxon>Thermomonosporaceae</taxon>
        <taxon>Actinomadura</taxon>
    </lineage>
</organism>
<reference evidence="2" key="1">
    <citation type="journal article" date="2019" name="Int. J. Syst. Evol. Microbiol.">
        <title>The Global Catalogue of Microorganisms (GCM) 10K type strain sequencing project: providing services to taxonomists for standard genome sequencing and annotation.</title>
        <authorList>
            <consortium name="The Broad Institute Genomics Platform"/>
            <consortium name="The Broad Institute Genome Sequencing Center for Infectious Disease"/>
            <person name="Wu L."/>
            <person name="Ma J."/>
        </authorList>
    </citation>
    <scope>NUCLEOTIDE SEQUENCE [LARGE SCALE GENOMIC DNA]</scope>
    <source>
        <strain evidence="2">KCTC 42087</strain>
    </source>
</reference>
<gene>
    <name evidence="1" type="ORF">ACFPZN_25900</name>
</gene>
<protein>
    <submittedName>
        <fullName evidence="1">DUF1876 domain-containing protein</fullName>
    </submittedName>
</protein>
<evidence type="ECO:0000313" key="2">
    <source>
        <dbReference type="Proteomes" id="UP001596074"/>
    </source>
</evidence>
<sequence length="83" mass="9046">MEAKKWNTQVFINERGNDTYVRAVLTTQDGTTIEGTGHARRNPADRAVPEIGDELAAGRAFLDLGHRLVTLAGADIEQAQRLG</sequence>
<dbReference type="Pfam" id="PF08962">
    <property type="entry name" value="Rv2632c-like"/>
    <property type="match status" value="1"/>
</dbReference>
<proteinExistence type="predicted"/>
<dbReference type="SUPFAM" id="SSF143212">
    <property type="entry name" value="Rv2632c-like"/>
    <property type="match status" value="1"/>
</dbReference>
<dbReference type="EMBL" id="JBHSON010000038">
    <property type="protein sequence ID" value="MFC5749065.1"/>
    <property type="molecule type" value="Genomic_DNA"/>
</dbReference>
<dbReference type="RefSeq" id="WP_378284782.1">
    <property type="nucleotide sequence ID" value="NZ_JBHSON010000038.1"/>
</dbReference>
<dbReference type="InterPro" id="IPR038070">
    <property type="entry name" value="Rv2632c-like_sf"/>
</dbReference>